<sequence>MAKRPNARLLELPLLQNWSCHNCGGCCKKHLIEITEAERQRIDSQGWNAAELPEGLPPYVPLGRTSEGRYRLSQRADGACVFLTDEGLCRIHAKFGEPAKPLPCRLYPYVFHPTGKGLVVGLRYSCPSVIRNAGRDLVSQQDDLKQLAQETIADWPEEIPAPRLSDRSPGAWPLVDVLIAALLDELQQRDVPLRLRLVRMAAWTELISTTNLTDLTVAQLRETIRVVRETVAQLLPDEQTVMVAPADRLTLVGFTQLVAYYTREDTIVDQSKGWAGRWKLLQDILVYTFRRGRLPDLATDWKGIPIRDVEQALPWKTPAADELLTRYVVTKLQSRAFFGPAYYHEPVIEGFWSLLLTIPVTIWLARWHALARWQTQARRQNAGPDITSEPCSIQAVDLEAALARVDHNHGYSQALGMRSVKSRLRSFVRRDQLTSLIWDITRES</sequence>
<protein>
    <recommendedName>
        <fullName evidence="3">Flagellin N-methylase</fullName>
    </recommendedName>
</protein>
<dbReference type="OrthoDB" id="9810361at2"/>
<dbReference type="STRING" id="521674.Plim_3505"/>
<evidence type="ECO:0000313" key="1">
    <source>
        <dbReference type="EMBL" id="ADG69318.1"/>
    </source>
</evidence>
<gene>
    <name evidence="1" type="ordered locus">Plim_3505</name>
</gene>
<reference evidence="1 2" key="1">
    <citation type="journal article" date="2010" name="Stand. Genomic Sci.">
        <title>Complete genome sequence of Planctomyces limnophilus type strain (Mu 290).</title>
        <authorList>
            <person name="Labutti K."/>
            <person name="Sikorski J."/>
            <person name="Schneider S."/>
            <person name="Nolan M."/>
            <person name="Lucas S."/>
            <person name="Glavina Del Rio T."/>
            <person name="Tice H."/>
            <person name="Cheng J.F."/>
            <person name="Goodwin L."/>
            <person name="Pitluck S."/>
            <person name="Liolios K."/>
            <person name="Ivanova N."/>
            <person name="Mavromatis K."/>
            <person name="Mikhailova N."/>
            <person name="Pati A."/>
            <person name="Chen A."/>
            <person name="Palaniappan K."/>
            <person name="Land M."/>
            <person name="Hauser L."/>
            <person name="Chang Y.J."/>
            <person name="Jeffries C.D."/>
            <person name="Tindall B.J."/>
            <person name="Rohde M."/>
            <person name="Goker M."/>
            <person name="Woyke T."/>
            <person name="Bristow J."/>
            <person name="Eisen J.A."/>
            <person name="Markowitz V."/>
            <person name="Hugenholtz P."/>
            <person name="Kyrpides N.C."/>
            <person name="Klenk H.P."/>
            <person name="Lapidus A."/>
        </authorList>
    </citation>
    <scope>NUCLEOTIDE SEQUENCE [LARGE SCALE GENOMIC DNA]</scope>
    <source>
        <strain evidence="2">ATCC 43296 / DSM 3776 / IFAM 1008 / 290</strain>
    </source>
</reference>
<dbReference type="Pfam" id="PF03692">
    <property type="entry name" value="CxxCxxCC"/>
    <property type="match status" value="1"/>
</dbReference>
<dbReference type="EMBL" id="CP001744">
    <property type="protein sequence ID" value="ADG69318.1"/>
    <property type="molecule type" value="Genomic_DNA"/>
</dbReference>
<evidence type="ECO:0008006" key="3">
    <source>
        <dbReference type="Google" id="ProtNLM"/>
    </source>
</evidence>
<dbReference type="eggNOG" id="ENOG5034301">
    <property type="taxonomic scope" value="Bacteria"/>
</dbReference>
<dbReference type="RefSeq" id="WP_013111749.1">
    <property type="nucleotide sequence ID" value="NC_014148.1"/>
</dbReference>
<dbReference type="InterPro" id="IPR005358">
    <property type="entry name" value="Puta_zinc/iron-chelating_dom"/>
</dbReference>
<name>D5SV32_PLAL2</name>
<dbReference type="KEGG" id="plm:Plim_3505"/>
<accession>D5SV32</accession>
<organism evidence="1 2">
    <name type="scientific">Planctopirus limnophila (strain ATCC 43296 / DSM 3776 / IFAM 1008 / Mu 290)</name>
    <name type="common">Planctomyces limnophilus</name>
    <dbReference type="NCBI Taxonomy" id="521674"/>
    <lineage>
        <taxon>Bacteria</taxon>
        <taxon>Pseudomonadati</taxon>
        <taxon>Planctomycetota</taxon>
        <taxon>Planctomycetia</taxon>
        <taxon>Planctomycetales</taxon>
        <taxon>Planctomycetaceae</taxon>
        <taxon>Planctopirus</taxon>
    </lineage>
</organism>
<dbReference type="PANTHER" id="PTHR35866:SF1">
    <property type="entry name" value="YKGJ FAMILY CYSTEINE CLUSTER PROTEIN"/>
    <property type="match status" value="1"/>
</dbReference>
<dbReference type="AlphaFoldDB" id="D5SV32"/>
<evidence type="ECO:0000313" key="2">
    <source>
        <dbReference type="Proteomes" id="UP000002220"/>
    </source>
</evidence>
<dbReference type="HOGENOM" id="CLU_616568_0_0_0"/>
<dbReference type="Proteomes" id="UP000002220">
    <property type="component" value="Chromosome"/>
</dbReference>
<dbReference type="PANTHER" id="PTHR35866">
    <property type="entry name" value="PUTATIVE-RELATED"/>
    <property type="match status" value="1"/>
</dbReference>
<keyword evidence="2" id="KW-1185">Reference proteome</keyword>
<proteinExistence type="predicted"/>